<evidence type="ECO:0000256" key="5">
    <source>
        <dbReference type="ARBA" id="ARBA00023136"/>
    </source>
</evidence>
<dbReference type="InterPro" id="IPR004869">
    <property type="entry name" value="MMPL_dom"/>
</dbReference>
<feature type="transmembrane region" description="Helical" evidence="6">
    <location>
        <begin position="757"/>
        <end position="780"/>
    </location>
</feature>
<evidence type="ECO:0000256" key="3">
    <source>
        <dbReference type="ARBA" id="ARBA00022692"/>
    </source>
</evidence>
<dbReference type="Proteomes" id="UP000289691">
    <property type="component" value="Unassembled WGS sequence"/>
</dbReference>
<comment type="caution">
    <text evidence="8">The sequence shown here is derived from an EMBL/GenBank/DDBJ whole genome shotgun (WGS) entry which is preliminary data.</text>
</comment>
<gene>
    <name evidence="8" type="ORF">EAF64_01965</name>
</gene>
<feature type="transmembrane region" description="Helical" evidence="6">
    <location>
        <begin position="236"/>
        <end position="255"/>
    </location>
</feature>
<evidence type="ECO:0000256" key="2">
    <source>
        <dbReference type="ARBA" id="ARBA00022475"/>
    </source>
</evidence>
<dbReference type="SUPFAM" id="SSF82866">
    <property type="entry name" value="Multidrug efflux transporter AcrB transmembrane domain"/>
    <property type="match status" value="2"/>
</dbReference>
<keyword evidence="4 6" id="KW-1133">Transmembrane helix</keyword>
<dbReference type="RefSeq" id="WP_129067294.1">
    <property type="nucleotide sequence ID" value="NZ_RDFA01000001.1"/>
</dbReference>
<feature type="transmembrane region" description="Helical" evidence="6">
    <location>
        <begin position="261"/>
        <end position="282"/>
    </location>
</feature>
<dbReference type="PROSITE" id="PS50156">
    <property type="entry name" value="SSD"/>
    <property type="match status" value="2"/>
</dbReference>
<feature type="transmembrane region" description="Helical" evidence="6">
    <location>
        <begin position="792"/>
        <end position="812"/>
    </location>
</feature>
<evidence type="ECO:0000313" key="8">
    <source>
        <dbReference type="EMBL" id="RXK51429.1"/>
    </source>
</evidence>
<dbReference type="InterPro" id="IPR000731">
    <property type="entry name" value="SSD"/>
</dbReference>
<dbReference type="PANTHER" id="PTHR33406">
    <property type="entry name" value="MEMBRANE PROTEIN MJ1562-RELATED"/>
    <property type="match status" value="1"/>
</dbReference>
<keyword evidence="2" id="KW-1003">Cell membrane</keyword>
<dbReference type="AlphaFoldDB" id="A0A498KZD4"/>
<evidence type="ECO:0000259" key="7">
    <source>
        <dbReference type="PROSITE" id="PS50156"/>
    </source>
</evidence>
<feature type="transmembrane region" description="Helical" evidence="6">
    <location>
        <begin position="18"/>
        <end position="36"/>
    </location>
</feature>
<keyword evidence="9" id="KW-1185">Reference proteome</keyword>
<dbReference type="EMBL" id="RDFA01000001">
    <property type="protein sequence ID" value="RXK51429.1"/>
    <property type="molecule type" value="Genomic_DNA"/>
</dbReference>
<evidence type="ECO:0000256" key="1">
    <source>
        <dbReference type="ARBA" id="ARBA00004651"/>
    </source>
</evidence>
<evidence type="ECO:0000256" key="6">
    <source>
        <dbReference type="SAM" id="Phobius"/>
    </source>
</evidence>
<dbReference type="Gene3D" id="1.20.1640.10">
    <property type="entry name" value="Multidrug efflux transporter AcrB transmembrane domain"/>
    <property type="match status" value="2"/>
</dbReference>
<evidence type="ECO:0000313" key="9">
    <source>
        <dbReference type="Proteomes" id="UP000289691"/>
    </source>
</evidence>
<organism evidence="8 9">
    <name type="scientific">Halorientalis pallida</name>
    <dbReference type="NCBI Taxonomy" id="2479928"/>
    <lineage>
        <taxon>Archaea</taxon>
        <taxon>Methanobacteriati</taxon>
        <taxon>Methanobacteriota</taxon>
        <taxon>Stenosarchaea group</taxon>
        <taxon>Halobacteria</taxon>
        <taxon>Halobacteriales</taxon>
        <taxon>Haloarculaceae</taxon>
        <taxon>Halorientalis</taxon>
    </lineage>
</organism>
<feature type="transmembrane region" description="Helical" evidence="6">
    <location>
        <begin position="362"/>
        <end position="381"/>
    </location>
</feature>
<accession>A0A498KZD4</accession>
<dbReference type="InterPro" id="IPR050545">
    <property type="entry name" value="Mycobact_MmpL"/>
</dbReference>
<name>A0A498KZD4_9EURY</name>
<sequence>MDATETVADWIIDRPKTVVLAFLLVTALFAVGLGRVSTTAGTEQFTEGTPAQEAFEDVQREFGTPFGADTGTTQLIQTDRNVLSKAELLATLRALEALSERPDLRVESTQSAAGQIATELDPDVESLAEKRRVIDRASEAEIDAAVVDLSDRPSFTDIVSDDFNPTSATASATVAVVTHRIPAELDEGGGGGGEPGPLTPIQLRARGIVSPVDTDIRVFGQGIVAAEFSNVIADSLLIVVPAAAALILAFLIVSYRDPVDLVLGTLSLALTLLWTFGFLGLTGIPFTQFLIAVPPLLLAVGIDFGIHTINRYREERVTGATVETAIRRALDQLLVAFGIVTGTTVIGFAANLTSALQPIRQFGIVAAVGIAITFLVFGLFLPAAKVASDRFRAARDLPAFGQQPLGREGSRLAGVLSGGVAVARRAPVAFLLVVLLISAGSAVYATGVDTAFSEEDFLPPEETPAYLEDLPEPFAPSRYTVTRDIQFLEDNFEAVQGESVTIFVQGPLTRDTTLESFQKAQRNPPDSFVSRGRDAETTSIVTVIRDYANESDRFRALVERNDVDDDGVPDDDLRQIYDALLTSPQRDRALQYLTESRRAAQVEYTTEATASQEAITADAREVADRYRFEATATGQVVVFQSIAALILESALVSLATALLLVAVFLIAVYAVLEGAPGLGLVNLVPIAVSVALIAGTMRLLGLSFNAFTATILSITIGLGIDYSAHVVHRFADEYDGRPDDGDPFPALQRAVAGTGGALTGSMLTTATGIGVLVFALTPVLGQFGLLTALSIVYSYVVALVVTPSVVAVWARYAE</sequence>
<feature type="transmembrane region" description="Helical" evidence="6">
    <location>
        <begin position="702"/>
        <end position="720"/>
    </location>
</feature>
<feature type="domain" description="SSD" evidence="7">
    <location>
        <begin position="646"/>
        <end position="808"/>
    </location>
</feature>
<keyword evidence="3 6" id="KW-0812">Transmembrane</keyword>
<feature type="transmembrane region" description="Helical" evidence="6">
    <location>
        <begin position="289"/>
        <end position="309"/>
    </location>
</feature>
<proteinExistence type="predicted"/>
<dbReference type="Pfam" id="PF03176">
    <property type="entry name" value="MMPL"/>
    <property type="match status" value="2"/>
</dbReference>
<feature type="domain" description="SSD" evidence="7">
    <location>
        <begin position="262"/>
        <end position="387"/>
    </location>
</feature>
<feature type="transmembrane region" description="Helical" evidence="6">
    <location>
        <begin position="426"/>
        <end position="445"/>
    </location>
</feature>
<comment type="subcellular location">
    <subcellularLocation>
        <location evidence="1">Cell membrane</location>
        <topology evidence="1">Multi-pass membrane protein</topology>
    </subcellularLocation>
</comment>
<feature type="transmembrane region" description="Helical" evidence="6">
    <location>
        <begin position="650"/>
        <end position="672"/>
    </location>
</feature>
<feature type="transmembrane region" description="Helical" evidence="6">
    <location>
        <begin position="678"/>
        <end position="695"/>
    </location>
</feature>
<protein>
    <submittedName>
        <fullName evidence="8">RND transporter</fullName>
    </submittedName>
</protein>
<keyword evidence="5 6" id="KW-0472">Membrane</keyword>
<dbReference type="PANTHER" id="PTHR33406:SF13">
    <property type="entry name" value="MEMBRANE PROTEIN YDFJ"/>
    <property type="match status" value="1"/>
</dbReference>
<evidence type="ECO:0000256" key="4">
    <source>
        <dbReference type="ARBA" id="ARBA00022989"/>
    </source>
</evidence>
<reference evidence="8 9" key="1">
    <citation type="submission" date="2019-01" db="EMBL/GenBank/DDBJ databases">
        <title>Halorientalis sp. F13-25 a new haloarchaeum isolated from hypersaline water.</title>
        <authorList>
            <person name="Ana D.-V."/>
            <person name="Cristina S.-P."/>
            <person name="Antonio V."/>
        </authorList>
    </citation>
    <scope>NUCLEOTIDE SEQUENCE [LARGE SCALE GENOMIC DNA]</scope>
    <source>
        <strain evidence="8 9">F13-25</strain>
    </source>
</reference>
<dbReference type="GO" id="GO:0005886">
    <property type="term" value="C:plasma membrane"/>
    <property type="evidence" value="ECO:0007669"/>
    <property type="project" value="UniProtKB-SubCell"/>
</dbReference>
<dbReference type="OrthoDB" id="42357at2157"/>
<feature type="transmembrane region" description="Helical" evidence="6">
    <location>
        <begin position="329"/>
        <end position="350"/>
    </location>
</feature>